<dbReference type="FunFam" id="1.20.990.10:FF:000001">
    <property type="entry name" value="NADPH--cytochrome P450 reductase"/>
    <property type="match status" value="1"/>
</dbReference>
<evidence type="ECO:0000256" key="10">
    <source>
        <dbReference type="HAMAP-Rule" id="MF_03212"/>
    </source>
</evidence>
<keyword evidence="7 10" id="KW-1133">Transmembrane helix</keyword>
<keyword evidence="8 10" id="KW-0560">Oxidoreductase</keyword>
<dbReference type="Gene3D" id="3.40.50.80">
    <property type="entry name" value="Nucleotide-binding domain of ferredoxin-NADP reductase (FNR) module"/>
    <property type="match status" value="1"/>
</dbReference>
<dbReference type="SUPFAM" id="SSF52218">
    <property type="entry name" value="Flavoproteins"/>
    <property type="match status" value="1"/>
</dbReference>
<dbReference type="InterPro" id="IPR039261">
    <property type="entry name" value="FNR_nucleotide-bd"/>
</dbReference>
<dbReference type="PROSITE" id="PS50902">
    <property type="entry name" value="FLAVODOXIN_LIKE"/>
    <property type="match status" value="1"/>
</dbReference>
<dbReference type="InterPro" id="IPR008254">
    <property type="entry name" value="Flavodoxin/NO_synth"/>
</dbReference>
<dbReference type="SUPFAM" id="SSF63380">
    <property type="entry name" value="Riboflavin synthase domain-like"/>
    <property type="match status" value="1"/>
</dbReference>
<dbReference type="EC" id="1.6.2.4" evidence="10 11"/>
<feature type="domain" description="Flavodoxin-like" evidence="12">
    <location>
        <begin position="90"/>
        <end position="234"/>
    </location>
</feature>
<evidence type="ECO:0000256" key="9">
    <source>
        <dbReference type="ARBA" id="ARBA00023136"/>
    </source>
</evidence>
<protein>
    <recommendedName>
        <fullName evidence="10 11">NADPH--cytochrome P450 reductase</fullName>
        <shortName evidence="10">CPR</shortName>
        <shortName evidence="10">P450R</shortName>
        <ecNumber evidence="10 11">1.6.2.4</ecNumber>
    </recommendedName>
</protein>
<dbReference type="PRINTS" id="PR00371">
    <property type="entry name" value="FPNCR"/>
</dbReference>
<dbReference type="PRINTS" id="PR00369">
    <property type="entry name" value="FLAVODOXIN"/>
</dbReference>
<dbReference type="GO" id="GO:0009725">
    <property type="term" value="P:response to hormone"/>
    <property type="evidence" value="ECO:0007669"/>
    <property type="project" value="TreeGrafter"/>
</dbReference>
<evidence type="ECO:0000256" key="2">
    <source>
        <dbReference type="ARBA" id="ARBA00022643"/>
    </source>
</evidence>
<dbReference type="GO" id="GO:0050661">
    <property type="term" value="F:NADP binding"/>
    <property type="evidence" value="ECO:0007669"/>
    <property type="project" value="UniProtKB-UniRule"/>
</dbReference>
<dbReference type="GO" id="GO:0005829">
    <property type="term" value="C:cytosol"/>
    <property type="evidence" value="ECO:0007669"/>
    <property type="project" value="TreeGrafter"/>
</dbReference>
<keyword evidence="4 10" id="KW-0256">Endoplasmic reticulum</keyword>
<feature type="binding site" evidence="10">
    <location>
        <position position="307"/>
    </location>
    <ligand>
        <name>NADP(+)</name>
        <dbReference type="ChEBI" id="CHEBI:58349"/>
    </ligand>
</feature>
<feature type="domain" description="FAD-binding FR-type" evidence="13">
    <location>
        <begin position="289"/>
        <end position="529"/>
    </location>
</feature>
<proteinExistence type="evidence at transcript level"/>
<evidence type="ECO:0000259" key="12">
    <source>
        <dbReference type="PROSITE" id="PS50902"/>
    </source>
</evidence>
<feature type="binding site" evidence="10">
    <location>
        <position position="543"/>
    </location>
    <ligand>
        <name>NADP(+)</name>
        <dbReference type="ChEBI" id="CHEBI:58349"/>
    </ligand>
</feature>
<dbReference type="InterPro" id="IPR017938">
    <property type="entry name" value="Riboflavin_synthase-like_b-brl"/>
</dbReference>
<feature type="binding site" evidence="10">
    <location>
        <begin position="497"/>
        <end position="500"/>
    </location>
    <ligand>
        <name>FAD</name>
        <dbReference type="ChEBI" id="CHEBI:57692"/>
    </ligand>
</feature>
<dbReference type="Pfam" id="PF00175">
    <property type="entry name" value="NAD_binding_1"/>
    <property type="match status" value="1"/>
</dbReference>
<dbReference type="Gene3D" id="3.40.50.360">
    <property type="match status" value="1"/>
</dbReference>
<dbReference type="PROSITE" id="PS51384">
    <property type="entry name" value="FAD_FR"/>
    <property type="match status" value="1"/>
</dbReference>
<reference evidence="14" key="1">
    <citation type="submission" date="2014-01" db="EMBL/GenBank/DDBJ databases">
        <title>Molecular cloning and characterization of four novel P450 genes, as well as CPR and CYB5 genes in Panonychus citri.</title>
        <authorList>
            <person name="Ding T."/>
            <person name="Xia W."/>
            <person name="Liao C."/>
            <person name="Zhong R."/>
            <person name="Niu J."/>
            <person name="Dou W."/>
            <person name="Wang J."/>
        </authorList>
    </citation>
    <scope>NUCLEOTIDE SEQUENCE</scope>
</reference>
<dbReference type="InterPro" id="IPR001094">
    <property type="entry name" value="Flavdoxin-like"/>
</dbReference>
<dbReference type="SUPFAM" id="SSF52343">
    <property type="entry name" value="Ferredoxin reductase-like, C-terminal NADP-linked domain"/>
    <property type="match status" value="1"/>
</dbReference>
<evidence type="ECO:0000256" key="3">
    <source>
        <dbReference type="ARBA" id="ARBA00022692"/>
    </source>
</evidence>
<keyword evidence="5 10" id="KW-0274">FAD</keyword>
<dbReference type="InterPro" id="IPR023208">
    <property type="entry name" value="P450R"/>
</dbReference>
<comment type="similarity">
    <text evidence="10">Belongs to the NADPH--cytochrome P450 reductase family.</text>
</comment>
<evidence type="ECO:0000256" key="6">
    <source>
        <dbReference type="ARBA" id="ARBA00022857"/>
    </source>
</evidence>
<evidence type="ECO:0000259" key="13">
    <source>
        <dbReference type="PROSITE" id="PS51384"/>
    </source>
</evidence>
<dbReference type="Gene3D" id="2.40.30.10">
    <property type="entry name" value="Translation factors"/>
    <property type="match status" value="1"/>
</dbReference>
<dbReference type="FunFam" id="3.40.50.360:FF:000036">
    <property type="entry name" value="NADPH--cytochrome P450 reductase"/>
    <property type="match status" value="1"/>
</dbReference>
<sequence>MGTIGNLSQSNRKRIMNSTNDETGSIFSFEVVLTLAICALGAYYYLTKKKSNVFDVKSIKSFTVDTQLNRSNSISDSGFVNKMKATGRNIVVFYGSQTGTAEEFAVRLAKESARYGMKALVSDPEECDIEELTNLQSLPNSLAIFAVATYGEGDPTDNALELNEWLKNTTVDLTGLNYAVFGLGNKTYEHFNAFGKYVDERLAELGANRVHELGVGDDDANIEEDFITWKEQLWSSVCSLFNVQLSGEDINLRQYELEVHTDLPKESIFTGEIARLGSYRKQRPPFDAKNPFLAPIVVNRELYKGDRSCMHIEFDLAGSKIRYEAGDHIAVYPQNDSSLVNKLGKLLEIDPDTVITLKNVDEDSSKKHPFPCPCSYRTALTHYMDITQTPRTHVLKELADYATSEEDKAMLKKMSSSTDEGKALYSEWIIKSARSIVHVLEDLPSCKIPLDHLLEFMPRLQPRYYSISSSPKINPERVSITAVLIEYKSSTGRVVHGVTTGWLKEMVPTENSERYVAPVFIRRSQFKLPAKSQTPILMIGPGTGLAPFMGFIQERQWMADQGKQLGDAILYYGCRKRSEDYLYENELADYLKSGVLSKIYTAFSRDQAEKVYVTHLLRQNKKELWSIMEERKGHIYICGDARCMARDVRDILLSTIMEEGGKSSQEANAYLKKMEVQRRYSADVWS</sequence>
<dbReference type="HAMAP" id="MF_03212">
    <property type="entry name" value="NCPR"/>
    <property type="match status" value="1"/>
</dbReference>
<evidence type="ECO:0000256" key="11">
    <source>
        <dbReference type="PIRNR" id="PIRNR000208"/>
    </source>
</evidence>
<dbReference type="PANTHER" id="PTHR19384:SF17">
    <property type="entry name" value="NADPH--CYTOCHROME P450 REDUCTASE"/>
    <property type="match status" value="1"/>
</dbReference>
<feature type="binding site" evidence="10">
    <location>
        <position position="647"/>
    </location>
    <ligand>
        <name>NADP(+)</name>
        <dbReference type="ChEBI" id="CHEBI:58349"/>
    </ligand>
</feature>
<dbReference type="AlphaFoldDB" id="A0A0U1WZ99"/>
<dbReference type="InterPro" id="IPR001433">
    <property type="entry name" value="OxRdtase_FAD/NAD-bd"/>
</dbReference>
<dbReference type="GO" id="GO:0005789">
    <property type="term" value="C:endoplasmic reticulum membrane"/>
    <property type="evidence" value="ECO:0007669"/>
    <property type="project" value="UniProtKB-SubCell"/>
</dbReference>
<feature type="binding site" evidence="10">
    <location>
        <begin position="96"/>
        <end position="101"/>
    </location>
    <ligand>
        <name>FMN</name>
        <dbReference type="ChEBI" id="CHEBI:58210"/>
    </ligand>
</feature>
<dbReference type="GO" id="GO:0050660">
    <property type="term" value="F:flavin adenine dinucleotide binding"/>
    <property type="evidence" value="ECO:0007669"/>
    <property type="project" value="UniProtKB-UniRule"/>
</dbReference>
<dbReference type="InterPro" id="IPR029039">
    <property type="entry name" value="Flavoprotein-like_sf"/>
</dbReference>
<evidence type="ECO:0000256" key="8">
    <source>
        <dbReference type="ARBA" id="ARBA00023002"/>
    </source>
</evidence>
<accession>A0A0U1WZ99</accession>
<dbReference type="Gene3D" id="1.20.990.10">
    <property type="entry name" value="NADPH-cytochrome p450 Reductase, Chain A, domain 3"/>
    <property type="match status" value="1"/>
</dbReference>
<dbReference type="Pfam" id="PF00667">
    <property type="entry name" value="FAD_binding_1"/>
    <property type="match status" value="1"/>
</dbReference>
<comment type="catalytic activity">
    <reaction evidence="10 11">
        <text>2 oxidized [cytochrome P450] + NADPH = 2 reduced [cytochrome P450] + NADP(+) + H(+)</text>
        <dbReference type="Rhea" id="RHEA:24040"/>
        <dbReference type="Rhea" id="RHEA-COMP:14627"/>
        <dbReference type="Rhea" id="RHEA-COMP:14628"/>
        <dbReference type="ChEBI" id="CHEBI:15378"/>
        <dbReference type="ChEBI" id="CHEBI:55376"/>
        <dbReference type="ChEBI" id="CHEBI:57783"/>
        <dbReference type="ChEBI" id="CHEBI:58349"/>
        <dbReference type="ChEBI" id="CHEBI:60344"/>
        <dbReference type="EC" id="1.6.2.4"/>
    </reaction>
</comment>
<name>A0A0U1WZ99_PANCT</name>
<comment type="caution">
    <text evidence="10">Lacks conserved residue(s) required for the propagation of feature annotation.</text>
</comment>
<comment type="cofactor">
    <cofactor evidence="10">
        <name>FMN</name>
        <dbReference type="ChEBI" id="CHEBI:58210"/>
    </cofactor>
    <text evidence="10">Binds 1 FMN per monomer.</text>
</comment>
<evidence type="ECO:0000256" key="1">
    <source>
        <dbReference type="ARBA" id="ARBA00022630"/>
    </source>
</evidence>
<keyword evidence="9 10" id="KW-0472">Membrane</keyword>
<evidence type="ECO:0000256" key="4">
    <source>
        <dbReference type="ARBA" id="ARBA00022824"/>
    </source>
</evidence>
<dbReference type="InterPro" id="IPR003097">
    <property type="entry name" value="CysJ-like_FAD-binding"/>
</dbReference>
<dbReference type="InterPro" id="IPR023173">
    <property type="entry name" value="NADPH_Cyt_P450_Rdtase_alpha"/>
</dbReference>
<feature type="binding site" evidence="10">
    <location>
        <position position="487"/>
    </location>
    <ligand>
        <name>FAD</name>
        <dbReference type="ChEBI" id="CHEBI:57692"/>
    </ligand>
</feature>
<dbReference type="Pfam" id="PF00258">
    <property type="entry name" value="Flavodoxin_1"/>
    <property type="match status" value="1"/>
</dbReference>
<dbReference type="FunFam" id="3.40.50.80:FF:000001">
    <property type="entry name" value="NADPH--cytochrome P450 reductase 1"/>
    <property type="match status" value="1"/>
</dbReference>
<evidence type="ECO:0000256" key="5">
    <source>
        <dbReference type="ARBA" id="ARBA00022827"/>
    </source>
</evidence>
<keyword evidence="3 10" id="KW-0812">Transmembrane</keyword>
<feature type="binding site" evidence="10">
    <location>
        <position position="218"/>
    </location>
    <ligand>
        <name>FMN</name>
        <dbReference type="ChEBI" id="CHEBI:58210"/>
    </ligand>
</feature>
<feature type="binding site" evidence="10">
    <location>
        <begin position="604"/>
        <end position="605"/>
    </location>
    <ligand>
        <name>NADP(+)</name>
        <dbReference type="ChEBI" id="CHEBI:58349"/>
    </ligand>
</feature>
<keyword evidence="1 10" id="KW-0285">Flavoprotein</keyword>
<comment type="subcellular location">
    <subcellularLocation>
        <location evidence="10">Endoplasmic reticulum membrane</location>
        <topology evidence="10">Single-pass membrane protein</topology>
        <orientation evidence="10">Cytoplasmic side</orientation>
    </subcellularLocation>
</comment>
<feature type="transmembrane region" description="Helical" evidence="10">
    <location>
        <begin position="26"/>
        <end position="46"/>
    </location>
</feature>
<keyword evidence="6 10" id="KW-0521">NADP</keyword>
<dbReference type="GO" id="GO:0003958">
    <property type="term" value="F:NADPH-hemoprotein reductase activity"/>
    <property type="evidence" value="ECO:0007669"/>
    <property type="project" value="UniProtKB-UniRule"/>
</dbReference>
<organism evidence="14">
    <name type="scientific">Panonychus citri</name>
    <name type="common">Citrus red mite</name>
    <name type="synonym">Tetranychus citri</name>
    <dbReference type="NCBI Taxonomy" id="50023"/>
    <lineage>
        <taxon>Eukaryota</taxon>
        <taxon>Metazoa</taxon>
        <taxon>Ecdysozoa</taxon>
        <taxon>Arthropoda</taxon>
        <taxon>Chelicerata</taxon>
        <taxon>Arachnida</taxon>
        <taxon>Acari</taxon>
        <taxon>Acariformes</taxon>
        <taxon>Trombidiformes</taxon>
        <taxon>Prostigmata</taxon>
        <taxon>Eleutherengona</taxon>
        <taxon>Raphignathae</taxon>
        <taxon>Tetranychoidea</taxon>
        <taxon>Tetranychidae</taxon>
        <taxon>Panonychus</taxon>
    </lineage>
</organism>
<evidence type="ECO:0000256" key="7">
    <source>
        <dbReference type="ARBA" id="ARBA00022989"/>
    </source>
</evidence>
<dbReference type="InterPro" id="IPR017927">
    <property type="entry name" value="FAD-bd_FR_type"/>
</dbReference>
<dbReference type="InterPro" id="IPR001709">
    <property type="entry name" value="Flavoprot_Pyr_Nucl_cyt_Rdtase"/>
</dbReference>
<dbReference type="OrthoDB" id="6509831at2759"/>
<dbReference type="CDD" id="cd06204">
    <property type="entry name" value="CYPOR"/>
    <property type="match status" value="1"/>
</dbReference>
<comment type="cofactor">
    <cofactor evidence="10">
        <name>FAD</name>
        <dbReference type="ChEBI" id="CHEBI:57692"/>
    </cofactor>
    <text evidence="10">Binds 1 FAD per monomer.</text>
</comment>
<gene>
    <name evidence="14" type="primary">CPR</name>
</gene>
<keyword evidence="2 10" id="KW-0288">FMN</keyword>
<dbReference type="EMBL" id="KJ173881">
    <property type="protein sequence ID" value="AHZ12899.1"/>
    <property type="molecule type" value="mRNA"/>
</dbReference>
<dbReference type="PANTHER" id="PTHR19384">
    <property type="entry name" value="NITRIC OXIDE SYNTHASE-RELATED"/>
    <property type="match status" value="1"/>
</dbReference>
<feature type="binding site" evidence="10">
    <location>
        <begin position="610"/>
        <end position="614"/>
    </location>
    <ligand>
        <name>NADP(+)</name>
        <dbReference type="ChEBI" id="CHEBI:58349"/>
    </ligand>
</feature>
<comment type="similarity">
    <text evidence="10 11">In the C-terminal section; belongs to the flavoprotein pyridine nucleotide cytochrome reductase family.</text>
</comment>
<dbReference type="GO" id="GO:0010181">
    <property type="term" value="F:FMN binding"/>
    <property type="evidence" value="ECO:0007669"/>
    <property type="project" value="UniProtKB-UniRule"/>
</dbReference>
<comment type="function">
    <text evidence="10">This enzyme is required for electron transfer from NADP to cytochrome P450 in microsomes. It can also provide electron transfer to heme oxygenase and cytochrome B5.</text>
</comment>
<dbReference type="PIRSF" id="PIRSF000208">
    <property type="entry name" value="P450R"/>
    <property type="match status" value="1"/>
</dbReference>
<comment type="similarity">
    <text evidence="10">In the N-terminal section; belongs to the flavodoxin family.</text>
</comment>
<feature type="binding site" evidence="10">
    <location>
        <begin position="183"/>
        <end position="192"/>
    </location>
    <ligand>
        <name>FMN</name>
        <dbReference type="ChEBI" id="CHEBI:58210"/>
    </ligand>
</feature>
<evidence type="ECO:0000313" key="14">
    <source>
        <dbReference type="EMBL" id="AHZ12899.1"/>
    </source>
</evidence>
<feature type="binding site" evidence="10">
    <location>
        <begin position="463"/>
        <end position="466"/>
    </location>
    <ligand>
        <name>FAD</name>
        <dbReference type="ChEBI" id="CHEBI:57692"/>
    </ligand>
</feature>
<feature type="binding site" evidence="10">
    <location>
        <begin position="148"/>
        <end position="151"/>
    </location>
    <ligand>
        <name>FMN</name>
        <dbReference type="ChEBI" id="CHEBI:58210"/>
    </ligand>
</feature>
<feature type="binding site" evidence="10">
    <location>
        <position position="685"/>
    </location>
    <ligand>
        <name>FAD</name>
        <dbReference type="ChEBI" id="CHEBI:57692"/>
    </ligand>
</feature>
<feature type="binding site" evidence="10">
    <location>
        <begin position="481"/>
        <end position="483"/>
    </location>
    <ligand>
        <name>FAD</name>
        <dbReference type="ChEBI" id="CHEBI:57692"/>
    </ligand>
</feature>